<dbReference type="InterPro" id="IPR040265">
    <property type="entry name" value="CHUP1/IPGA1-like"/>
</dbReference>
<dbReference type="Proteomes" id="UP001652660">
    <property type="component" value="Chromosome 6c"/>
</dbReference>
<sequence length="438" mass="50772">MDSTSTKADVIKPVLLRAGIPLAITVAGFIVARITTRKRSSRLNTSSAENEASSRGEQTAEGCFPDVQSINSSSLSSLDAYHSITDTSNRNSEEELQHQHIFELEEEVLVLRNQIKDVHVREFELEVQYLRYHDMKEQELLLMELQNKLLLEITRVELLAEEISSVEADRKSFESVVVEYLKMLELLEISRSRNRLLQRKVKKLLRRTKEHSRVIKQQHMQIEAKEAEIFRNHQELEAKANIIRRRENEIKELKLAFGQLQMEKDELSRQMELANTAASSKIDADEATMVDYGRVAANPEQLEKEHAAAIKELIYLRWCNACLRHELLRKNLEQEDLQQRKDQRELNFGEISNFGWENEHDHSSWDHGDSCLNLPATGHAHPRSTQQKFIDKFRRWVEGSDRTKQKIEEKKKHNVSHSLLPHGPGYLHNPAKKSYSSS</sequence>
<evidence type="ECO:0008006" key="7">
    <source>
        <dbReference type="Google" id="ProtNLM"/>
    </source>
</evidence>
<dbReference type="PANTHER" id="PTHR31342">
    <property type="entry name" value="PROTEIN CHUP1, CHLOROPLASTIC"/>
    <property type="match status" value="1"/>
</dbReference>
<evidence type="ECO:0000313" key="5">
    <source>
        <dbReference type="Proteomes" id="UP001652660"/>
    </source>
</evidence>
<feature type="region of interest" description="Disordered" evidence="3">
    <location>
        <begin position="40"/>
        <end position="61"/>
    </location>
</feature>
<keyword evidence="4" id="KW-0812">Transmembrane</keyword>
<feature type="compositionally biased region" description="Polar residues" evidence="3">
    <location>
        <begin position="42"/>
        <end position="57"/>
    </location>
</feature>
<keyword evidence="5" id="KW-1185">Reference proteome</keyword>
<protein>
    <recommendedName>
        <fullName evidence="7">Protein CHUP1, chloroplastic-like</fullName>
    </recommendedName>
</protein>
<evidence type="ECO:0000256" key="3">
    <source>
        <dbReference type="SAM" id="MobiDB-lite"/>
    </source>
</evidence>
<accession>A0ABM4UM55</accession>
<feature type="compositionally biased region" description="Basic and acidic residues" evidence="3">
    <location>
        <begin position="401"/>
        <end position="411"/>
    </location>
</feature>
<evidence type="ECO:0000313" key="6">
    <source>
        <dbReference type="RefSeq" id="XP_071908353.1"/>
    </source>
</evidence>
<organism evidence="5 6">
    <name type="scientific">Coffea arabica</name>
    <name type="common">Arabian coffee</name>
    <dbReference type="NCBI Taxonomy" id="13443"/>
    <lineage>
        <taxon>Eukaryota</taxon>
        <taxon>Viridiplantae</taxon>
        <taxon>Streptophyta</taxon>
        <taxon>Embryophyta</taxon>
        <taxon>Tracheophyta</taxon>
        <taxon>Spermatophyta</taxon>
        <taxon>Magnoliopsida</taxon>
        <taxon>eudicotyledons</taxon>
        <taxon>Gunneridae</taxon>
        <taxon>Pentapetalae</taxon>
        <taxon>asterids</taxon>
        <taxon>lamiids</taxon>
        <taxon>Gentianales</taxon>
        <taxon>Rubiaceae</taxon>
        <taxon>Ixoroideae</taxon>
        <taxon>Gardenieae complex</taxon>
        <taxon>Bertiereae - Coffeeae clade</taxon>
        <taxon>Coffeeae</taxon>
        <taxon>Coffea</taxon>
    </lineage>
</organism>
<name>A0ABM4UM55_COFAR</name>
<evidence type="ECO:0000256" key="4">
    <source>
        <dbReference type="SAM" id="Phobius"/>
    </source>
</evidence>
<feature type="region of interest" description="Disordered" evidence="3">
    <location>
        <begin position="401"/>
        <end position="438"/>
    </location>
</feature>
<dbReference type="PANTHER" id="PTHR31342:SF10">
    <property type="entry name" value="CHUP1-LIKE PROTEIN"/>
    <property type="match status" value="1"/>
</dbReference>
<evidence type="ECO:0000256" key="2">
    <source>
        <dbReference type="SAM" id="Coils"/>
    </source>
</evidence>
<feature type="coiled-coil region" evidence="2">
    <location>
        <begin position="233"/>
        <end position="270"/>
    </location>
</feature>
<dbReference type="RefSeq" id="XP_071908353.1">
    <property type="nucleotide sequence ID" value="XM_072052252.1"/>
</dbReference>
<keyword evidence="4" id="KW-1133">Transmembrane helix</keyword>
<feature type="transmembrane region" description="Helical" evidence="4">
    <location>
        <begin position="14"/>
        <end position="32"/>
    </location>
</feature>
<keyword evidence="4" id="KW-0472">Membrane</keyword>
<reference evidence="6" key="1">
    <citation type="submission" date="2025-08" db="UniProtKB">
        <authorList>
            <consortium name="RefSeq"/>
        </authorList>
    </citation>
    <scope>IDENTIFICATION</scope>
    <source>
        <tissue evidence="6">Leaves</tissue>
    </source>
</reference>
<evidence type="ECO:0000256" key="1">
    <source>
        <dbReference type="ARBA" id="ARBA00023054"/>
    </source>
</evidence>
<proteinExistence type="predicted"/>
<dbReference type="GeneID" id="113695659"/>
<keyword evidence="1 2" id="KW-0175">Coiled coil</keyword>
<gene>
    <name evidence="6" type="primary">LOC113695659</name>
</gene>